<name>A0A0K0DI50_ANGCA</name>
<reference evidence="2" key="2">
    <citation type="submission" date="2017-02" db="UniProtKB">
        <authorList>
            <consortium name="WormBaseParasite"/>
        </authorList>
    </citation>
    <scope>IDENTIFICATION</scope>
</reference>
<sequence>MIRYVAMDVTLQVTFCITVSRLGRVSPSCWTAVDLRTMPPRIDAAAAAAAETTLLAGRLAGWLAARLRDGVIDEAVGAGRENSMWILEASKI</sequence>
<proteinExistence type="predicted"/>
<dbReference type="Proteomes" id="UP000035642">
    <property type="component" value="Unassembled WGS sequence"/>
</dbReference>
<accession>A0A0K0DI50</accession>
<evidence type="ECO:0000313" key="2">
    <source>
        <dbReference type="WBParaSite" id="ACAC_0001093901-mRNA-1"/>
    </source>
</evidence>
<evidence type="ECO:0000313" key="1">
    <source>
        <dbReference type="Proteomes" id="UP000035642"/>
    </source>
</evidence>
<reference evidence="1" key="1">
    <citation type="submission" date="2012-09" db="EMBL/GenBank/DDBJ databases">
        <authorList>
            <person name="Martin A.A."/>
        </authorList>
    </citation>
    <scope>NUCLEOTIDE SEQUENCE</scope>
</reference>
<organism evidence="1 2">
    <name type="scientific">Angiostrongylus cantonensis</name>
    <name type="common">Rat lungworm</name>
    <dbReference type="NCBI Taxonomy" id="6313"/>
    <lineage>
        <taxon>Eukaryota</taxon>
        <taxon>Metazoa</taxon>
        <taxon>Ecdysozoa</taxon>
        <taxon>Nematoda</taxon>
        <taxon>Chromadorea</taxon>
        <taxon>Rhabditida</taxon>
        <taxon>Rhabditina</taxon>
        <taxon>Rhabditomorpha</taxon>
        <taxon>Strongyloidea</taxon>
        <taxon>Metastrongylidae</taxon>
        <taxon>Angiostrongylus</taxon>
    </lineage>
</organism>
<protein>
    <submittedName>
        <fullName evidence="2">Secreted protein</fullName>
    </submittedName>
</protein>
<dbReference type="AlphaFoldDB" id="A0A0K0DI50"/>
<keyword evidence="1" id="KW-1185">Reference proteome</keyword>
<dbReference type="WBParaSite" id="ACAC_0001093901-mRNA-1">
    <property type="protein sequence ID" value="ACAC_0001093901-mRNA-1"/>
    <property type="gene ID" value="ACAC_0001093901"/>
</dbReference>